<evidence type="ECO:0000259" key="5">
    <source>
        <dbReference type="PROSITE" id="PS50931"/>
    </source>
</evidence>
<keyword evidence="2" id="KW-0805">Transcription regulation</keyword>
<organism evidence="6 7">
    <name type="scientific">Aliishimia ponticola</name>
    <dbReference type="NCBI Taxonomy" id="2499833"/>
    <lineage>
        <taxon>Bacteria</taxon>
        <taxon>Pseudomonadati</taxon>
        <taxon>Pseudomonadota</taxon>
        <taxon>Alphaproteobacteria</taxon>
        <taxon>Rhodobacterales</taxon>
        <taxon>Paracoccaceae</taxon>
        <taxon>Aliishimia</taxon>
    </lineage>
</organism>
<keyword evidence="4" id="KW-0804">Transcription</keyword>
<dbReference type="Pfam" id="PF03466">
    <property type="entry name" value="LysR_substrate"/>
    <property type="match status" value="1"/>
</dbReference>
<dbReference type="Pfam" id="PF00126">
    <property type="entry name" value="HTH_1"/>
    <property type="match status" value="1"/>
</dbReference>
<protein>
    <submittedName>
        <fullName evidence="6">LysR family transcriptional regulator</fullName>
    </submittedName>
</protein>
<evidence type="ECO:0000256" key="2">
    <source>
        <dbReference type="ARBA" id="ARBA00023015"/>
    </source>
</evidence>
<dbReference type="Gene3D" id="1.10.10.10">
    <property type="entry name" value="Winged helix-like DNA-binding domain superfamily/Winged helix DNA-binding domain"/>
    <property type="match status" value="1"/>
</dbReference>
<evidence type="ECO:0000256" key="1">
    <source>
        <dbReference type="ARBA" id="ARBA00009437"/>
    </source>
</evidence>
<feature type="domain" description="HTH lysR-type" evidence="5">
    <location>
        <begin position="9"/>
        <end position="66"/>
    </location>
</feature>
<accession>A0A4S4NML6</accession>
<dbReference type="OrthoDB" id="5526340at2"/>
<name>A0A4S4NML6_9RHOB</name>
<dbReference type="InterPro" id="IPR036390">
    <property type="entry name" value="WH_DNA-bd_sf"/>
</dbReference>
<keyword evidence="3" id="KW-0238">DNA-binding</keyword>
<dbReference type="GO" id="GO:0006351">
    <property type="term" value="P:DNA-templated transcription"/>
    <property type="evidence" value="ECO:0007669"/>
    <property type="project" value="TreeGrafter"/>
</dbReference>
<keyword evidence="7" id="KW-1185">Reference proteome</keyword>
<sequence length="307" mass="33186">MSLPRRFLPSTAALIAFEAAARHGSATQAAAELNLTQGAVSRQIKALEEQLGVTLMTRQGRALGLTHAGARYAEDVREILTRLGKATLGLRTNPLGGALNLSILPAFGMHWLAPRLPDFGRAHPEVTVNLSTRLAPFDFGTQPFDAAIHFGREDWPGAHHMYLAPETVLAVCAPGHMNGPLQDHTLLHLETRPRGWDRWLRAKSIPQPKTPGMQFDQFSTMAQAAVHGLGIALLPTFVAEPYLESGTLELAAPDRQDSIGSYYLVWPQGRPETGALKAFRTWLSGIAAPHKAAPSPPEGQGDSPVQT</sequence>
<dbReference type="GO" id="GO:0003700">
    <property type="term" value="F:DNA-binding transcription factor activity"/>
    <property type="evidence" value="ECO:0007669"/>
    <property type="project" value="InterPro"/>
</dbReference>
<dbReference type="FunFam" id="1.10.10.10:FF:000001">
    <property type="entry name" value="LysR family transcriptional regulator"/>
    <property type="match status" value="1"/>
</dbReference>
<dbReference type="GO" id="GO:0043565">
    <property type="term" value="F:sequence-specific DNA binding"/>
    <property type="evidence" value="ECO:0007669"/>
    <property type="project" value="TreeGrafter"/>
</dbReference>
<evidence type="ECO:0000256" key="4">
    <source>
        <dbReference type="ARBA" id="ARBA00023163"/>
    </source>
</evidence>
<evidence type="ECO:0000256" key="3">
    <source>
        <dbReference type="ARBA" id="ARBA00023125"/>
    </source>
</evidence>
<dbReference type="Proteomes" id="UP000306602">
    <property type="component" value="Unassembled WGS sequence"/>
</dbReference>
<dbReference type="SUPFAM" id="SSF46785">
    <property type="entry name" value="Winged helix' DNA-binding domain"/>
    <property type="match status" value="1"/>
</dbReference>
<reference evidence="6 7" key="1">
    <citation type="submission" date="2019-04" db="EMBL/GenBank/DDBJ databases">
        <title>Shimia ponticola sp. nov., isolated from seawater.</title>
        <authorList>
            <person name="Kim Y.-O."/>
            <person name="Yoon J.-H."/>
        </authorList>
    </citation>
    <scope>NUCLEOTIDE SEQUENCE [LARGE SCALE GENOMIC DNA]</scope>
    <source>
        <strain evidence="6 7">MYP11</strain>
    </source>
</reference>
<evidence type="ECO:0000313" key="7">
    <source>
        <dbReference type="Proteomes" id="UP000306602"/>
    </source>
</evidence>
<dbReference type="InterPro" id="IPR005119">
    <property type="entry name" value="LysR_subst-bd"/>
</dbReference>
<dbReference type="Gene3D" id="3.40.190.10">
    <property type="entry name" value="Periplasmic binding protein-like II"/>
    <property type="match status" value="2"/>
</dbReference>
<dbReference type="PRINTS" id="PR00039">
    <property type="entry name" value="HTHLYSR"/>
</dbReference>
<proteinExistence type="inferred from homology"/>
<evidence type="ECO:0000313" key="6">
    <source>
        <dbReference type="EMBL" id="THH37480.1"/>
    </source>
</evidence>
<dbReference type="SUPFAM" id="SSF53850">
    <property type="entry name" value="Periplasmic binding protein-like II"/>
    <property type="match status" value="1"/>
</dbReference>
<comment type="caution">
    <text evidence="6">The sequence shown here is derived from an EMBL/GenBank/DDBJ whole genome shotgun (WGS) entry which is preliminary data.</text>
</comment>
<dbReference type="InterPro" id="IPR036388">
    <property type="entry name" value="WH-like_DNA-bd_sf"/>
</dbReference>
<dbReference type="InterPro" id="IPR000847">
    <property type="entry name" value="LysR_HTH_N"/>
</dbReference>
<dbReference type="PROSITE" id="PS50931">
    <property type="entry name" value="HTH_LYSR"/>
    <property type="match status" value="1"/>
</dbReference>
<dbReference type="EMBL" id="SRKY01000002">
    <property type="protein sequence ID" value="THH37480.1"/>
    <property type="molecule type" value="Genomic_DNA"/>
</dbReference>
<comment type="similarity">
    <text evidence="1">Belongs to the LysR transcriptional regulatory family.</text>
</comment>
<gene>
    <name evidence="6" type="ORF">E4Z66_09305</name>
</gene>
<dbReference type="PANTHER" id="PTHR30537:SF26">
    <property type="entry name" value="GLYCINE CLEAVAGE SYSTEM TRANSCRIPTIONAL ACTIVATOR"/>
    <property type="match status" value="1"/>
</dbReference>
<dbReference type="PANTHER" id="PTHR30537">
    <property type="entry name" value="HTH-TYPE TRANSCRIPTIONAL REGULATOR"/>
    <property type="match status" value="1"/>
</dbReference>
<dbReference type="InterPro" id="IPR058163">
    <property type="entry name" value="LysR-type_TF_proteobact-type"/>
</dbReference>
<dbReference type="AlphaFoldDB" id="A0A4S4NML6"/>